<feature type="compositionally biased region" description="Low complexity" evidence="2">
    <location>
        <begin position="334"/>
        <end position="398"/>
    </location>
</feature>
<feature type="compositionally biased region" description="Basic and acidic residues" evidence="2">
    <location>
        <begin position="493"/>
        <end position="503"/>
    </location>
</feature>
<feature type="region of interest" description="Disordered" evidence="2">
    <location>
        <begin position="493"/>
        <end position="546"/>
    </location>
</feature>
<dbReference type="CDD" id="cd00085">
    <property type="entry name" value="HNHc"/>
    <property type="match status" value="1"/>
</dbReference>
<gene>
    <name evidence="4" type="ORF">SAMN05421879_101142</name>
</gene>
<dbReference type="AlphaFoldDB" id="A0A285VB56"/>
<dbReference type="InterPro" id="IPR003870">
    <property type="entry name" value="DUF222"/>
</dbReference>
<evidence type="ECO:0000256" key="2">
    <source>
        <dbReference type="SAM" id="MobiDB-lite"/>
    </source>
</evidence>
<dbReference type="Proteomes" id="UP000219688">
    <property type="component" value="Unassembled WGS sequence"/>
</dbReference>
<dbReference type="Pfam" id="PF01844">
    <property type="entry name" value="HNH"/>
    <property type="match status" value="1"/>
</dbReference>
<dbReference type="EMBL" id="OBQK01000001">
    <property type="protein sequence ID" value="SOC51324.1"/>
    <property type="molecule type" value="Genomic_DNA"/>
</dbReference>
<organism evidence="4 5">
    <name type="scientific">Ornithinimicrobium cerasi</name>
    <dbReference type="NCBI Taxonomy" id="2248773"/>
    <lineage>
        <taxon>Bacteria</taxon>
        <taxon>Bacillati</taxon>
        <taxon>Actinomycetota</taxon>
        <taxon>Actinomycetes</taxon>
        <taxon>Micrococcales</taxon>
        <taxon>Ornithinimicrobiaceae</taxon>
        <taxon>Ornithinimicrobium</taxon>
    </lineage>
</organism>
<feature type="domain" description="HNH nuclease" evidence="3">
    <location>
        <begin position="438"/>
        <end position="488"/>
    </location>
</feature>
<dbReference type="GO" id="GO:0004519">
    <property type="term" value="F:endonuclease activity"/>
    <property type="evidence" value="ECO:0007669"/>
    <property type="project" value="InterPro"/>
</dbReference>
<dbReference type="GO" id="GO:0008270">
    <property type="term" value="F:zinc ion binding"/>
    <property type="evidence" value="ECO:0007669"/>
    <property type="project" value="InterPro"/>
</dbReference>
<evidence type="ECO:0000313" key="5">
    <source>
        <dbReference type="Proteomes" id="UP000219688"/>
    </source>
</evidence>
<accession>A0A285VB56</accession>
<feature type="compositionally biased region" description="Basic and acidic residues" evidence="2">
    <location>
        <begin position="529"/>
        <end position="546"/>
    </location>
</feature>
<keyword evidence="5" id="KW-1185">Reference proteome</keyword>
<feature type="region of interest" description="Disordered" evidence="2">
    <location>
        <begin position="328"/>
        <end position="407"/>
    </location>
</feature>
<dbReference type="SMART" id="SM00507">
    <property type="entry name" value="HNHc"/>
    <property type="match status" value="1"/>
</dbReference>
<proteinExistence type="inferred from homology"/>
<reference evidence="5" key="1">
    <citation type="submission" date="2017-08" db="EMBL/GenBank/DDBJ databases">
        <authorList>
            <person name="Varghese N."/>
            <person name="Submissions S."/>
        </authorList>
    </citation>
    <scope>NUCLEOTIDE SEQUENCE [LARGE SCALE GENOMIC DNA]</scope>
    <source>
        <strain evidence="5">USBA17B2</strain>
    </source>
</reference>
<dbReference type="Pfam" id="PF02720">
    <property type="entry name" value="DUF222"/>
    <property type="match status" value="1"/>
</dbReference>
<evidence type="ECO:0000259" key="3">
    <source>
        <dbReference type="SMART" id="SM00507"/>
    </source>
</evidence>
<evidence type="ECO:0000256" key="1">
    <source>
        <dbReference type="ARBA" id="ARBA00023450"/>
    </source>
</evidence>
<sequence>MGAHPGVAHRVEEVRAELLSLDVAALDDTERLSLLRSMEDLTRLLAALDVRTQAAFATSQVAAQKAAGVPTRRRGRAVADDLAAARKTSPYWGSRDLSSARALVEEMPRTLEALQAGTINSYQGRMITEATTCLDRADRAEVDERLAASLEGASSREIGSAVRALVYEVDPAGFVRRARRAAQDRGVSVRPAPDVMATLSARLPAPAAVACYKALRQHAVAARASGDPRGLNQLMADELVARLTGRAVVDGIDVEVGLVMTDAAVFGGASDAADLEGYGPIPAEMARDLLRATVGDEATPEGTGTTVPPQCAEGGRCTAWDCRLAHGVPPPAAGPTASDSTASDSTASDSATPTPASGSPTPRPAGSASTTPGSPASGSATPGPATSGSPTPASATSGTGQGEGSARAAQAWVRRLYADAVTGRLVGRDPRRRVFTGSVRAFVIARDRTCRNSWCGAPIRDIDHVLRHSEGGTTDADNARGLCHRCNLARERERHREPREESYRPAPPVLTSLNGRISPGVDGVDGFDGVERVGRRARDGTRPDVA</sequence>
<dbReference type="InterPro" id="IPR003615">
    <property type="entry name" value="HNH_nuc"/>
</dbReference>
<dbReference type="RefSeq" id="WP_097186377.1">
    <property type="nucleotide sequence ID" value="NZ_OBQK01000001.1"/>
</dbReference>
<dbReference type="InterPro" id="IPR002711">
    <property type="entry name" value="HNH"/>
</dbReference>
<dbReference type="GO" id="GO:0003676">
    <property type="term" value="F:nucleic acid binding"/>
    <property type="evidence" value="ECO:0007669"/>
    <property type="project" value="InterPro"/>
</dbReference>
<comment type="similarity">
    <text evidence="1">Belongs to the Rv1128c/1148c/1588c/1702c/1945/3466 family.</text>
</comment>
<dbReference type="Gene3D" id="1.10.30.50">
    <property type="match status" value="1"/>
</dbReference>
<protein>
    <recommendedName>
        <fullName evidence="3">HNH nuclease domain-containing protein</fullName>
    </recommendedName>
</protein>
<evidence type="ECO:0000313" key="4">
    <source>
        <dbReference type="EMBL" id="SOC51324.1"/>
    </source>
</evidence>
<name>A0A285VB56_9MICO</name>